<comment type="function">
    <text evidence="2">Responsible for synthesis of pseudouridine from uracil at positions 955, 2504 and 2580 in 23S ribosomal RNA.</text>
</comment>
<dbReference type="SMART" id="SM00363">
    <property type="entry name" value="S4"/>
    <property type="match status" value="1"/>
</dbReference>
<evidence type="ECO:0000256" key="4">
    <source>
        <dbReference type="ARBA" id="ARBA00022552"/>
    </source>
</evidence>
<evidence type="ECO:0000256" key="9">
    <source>
        <dbReference type="RuleBase" id="RU362028"/>
    </source>
</evidence>
<dbReference type="Proteomes" id="UP000178379">
    <property type="component" value="Unassembled WGS sequence"/>
</dbReference>
<dbReference type="InterPro" id="IPR006145">
    <property type="entry name" value="PsdUridine_synth_RsuA/RluA"/>
</dbReference>
<dbReference type="InterPro" id="IPR036986">
    <property type="entry name" value="S4_RNA-bd_sf"/>
</dbReference>
<protein>
    <recommendedName>
        <fullName evidence="9">Pseudouridine synthase</fullName>
        <ecNumber evidence="9">5.4.99.-</ecNumber>
    </recommendedName>
</protein>
<reference evidence="11 12" key="1">
    <citation type="journal article" date="2016" name="Nat. Commun.">
        <title>Thousands of microbial genomes shed light on interconnected biogeochemical processes in an aquifer system.</title>
        <authorList>
            <person name="Anantharaman K."/>
            <person name="Brown C.T."/>
            <person name="Hug L.A."/>
            <person name="Sharon I."/>
            <person name="Castelle C.J."/>
            <person name="Probst A.J."/>
            <person name="Thomas B.C."/>
            <person name="Singh A."/>
            <person name="Wilkins M.J."/>
            <person name="Karaoz U."/>
            <person name="Brodie E.L."/>
            <person name="Williams K.H."/>
            <person name="Hubbard S.S."/>
            <person name="Banfield J.F."/>
        </authorList>
    </citation>
    <scope>NUCLEOTIDE SEQUENCE [LARGE SCALE GENOMIC DNA]</scope>
</reference>
<dbReference type="InterPro" id="IPR002942">
    <property type="entry name" value="S4_RNA-bd"/>
</dbReference>
<keyword evidence="4" id="KW-0698">rRNA processing</keyword>
<evidence type="ECO:0000313" key="11">
    <source>
        <dbReference type="EMBL" id="OGI40091.1"/>
    </source>
</evidence>
<keyword evidence="6 9" id="KW-0413">Isomerase</keyword>
<keyword evidence="5 8" id="KW-0694">RNA-binding</keyword>
<dbReference type="CDD" id="cd02869">
    <property type="entry name" value="PseudoU_synth_RluA_like"/>
    <property type="match status" value="1"/>
</dbReference>
<dbReference type="PANTHER" id="PTHR21600:SF92">
    <property type="entry name" value="RIBOSOMAL LARGE SUBUNIT PSEUDOURIDINE SYNTHASE C"/>
    <property type="match status" value="1"/>
</dbReference>
<feature type="domain" description="RNA-binding S4" evidence="10">
    <location>
        <begin position="22"/>
        <end position="81"/>
    </location>
</feature>
<evidence type="ECO:0000256" key="7">
    <source>
        <dbReference type="PIRSR" id="PIRSR606225-1"/>
    </source>
</evidence>
<dbReference type="PROSITE" id="PS50889">
    <property type="entry name" value="S4"/>
    <property type="match status" value="1"/>
</dbReference>
<evidence type="ECO:0000256" key="5">
    <source>
        <dbReference type="ARBA" id="ARBA00022884"/>
    </source>
</evidence>
<dbReference type="PANTHER" id="PTHR21600">
    <property type="entry name" value="MITOCHONDRIAL RNA PSEUDOURIDINE SYNTHASE"/>
    <property type="match status" value="1"/>
</dbReference>
<dbReference type="PROSITE" id="PS01129">
    <property type="entry name" value="PSI_RLU"/>
    <property type="match status" value="1"/>
</dbReference>
<dbReference type="InterPro" id="IPR050188">
    <property type="entry name" value="RluA_PseudoU_synthase"/>
</dbReference>
<evidence type="ECO:0000256" key="8">
    <source>
        <dbReference type="PROSITE-ProRule" id="PRU00182"/>
    </source>
</evidence>
<comment type="similarity">
    <text evidence="3 9">Belongs to the pseudouridine synthase RluA family.</text>
</comment>
<name>A0A1F6T4N4_9PROT</name>
<dbReference type="Pfam" id="PF00849">
    <property type="entry name" value="PseudoU_synth_2"/>
    <property type="match status" value="1"/>
</dbReference>
<feature type="active site" evidence="7">
    <location>
        <position position="144"/>
    </location>
</feature>
<evidence type="ECO:0000256" key="6">
    <source>
        <dbReference type="ARBA" id="ARBA00023235"/>
    </source>
</evidence>
<gene>
    <name evidence="11" type="ORF">A2140_01485</name>
</gene>
<evidence type="ECO:0000256" key="1">
    <source>
        <dbReference type="ARBA" id="ARBA00000381"/>
    </source>
</evidence>
<dbReference type="Gene3D" id="3.30.2350.10">
    <property type="entry name" value="Pseudouridine synthase"/>
    <property type="match status" value="1"/>
</dbReference>
<sequence length="317" mass="35234">MSEPAAPPSVRHVEVGPRHAGQRLDNFLLTALKGVPRSRIYRLLRKGEVRVNKGRAKPDTRLKEGDIVRLPPVRTSAPERPLTDPGRFAWLNDRILHEDDSLLVIDKPPGLAVHGGSGVSVGLIEALRALRGEDAGLELAHRLDRDTSGCLIIAKSRDALLGLHRMLKEGDLRKTYLALLVGRWKGGERDVDAALQKGRDVAGEKRVAVSEEGQAARSHFRPRDRYPDATLVEIDLHTGRTHQARVHAAHLGHPIIGDEKYGDRDDNRRYRKLGIRRLFLHALRLSFPHPVTGQYLTVESPLPDDLAQGLDQVRHGA</sequence>
<comment type="caution">
    <text evidence="11">The sequence shown here is derived from an EMBL/GenBank/DDBJ whole genome shotgun (WGS) entry which is preliminary data.</text>
</comment>
<evidence type="ECO:0000256" key="3">
    <source>
        <dbReference type="ARBA" id="ARBA00010876"/>
    </source>
</evidence>
<dbReference type="Pfam" id="PF01479">
    <property type="entry name" value="S4"/>
    <property type="match status" value="1"/>
</dbReference>
<comment type="catalytic activity">
    <reaction evidence="1">
        <text>uridine(955/2504/2580) in 23S rRNA = pseudouridine(955/2504/2580) in 23S rRNA</text>
        <dbReference type="Rhea" id="RHEA:42528"/>
        <dbReference type="Rhea" id="RHEA-COMP:10099"/>
        <dbReference type="Rhea" id="RHEA-COMP:10100"/>
        <dbReference type="ChEBI" id="CHEBI:65314"/>
        <dbReference type="ChEBI" id="CHEBI:65315"/>
        <dbReference type="EC" id="5.4.99.24"/>
    </reaction>
</comment>
<dbReference type="SUPFAM" id="SSF55174">
    <property type="entry name" value="Alpha-L RNA-binding motif"/>
    <property type="match status" value="1"/>
</dbReference>
<accession>A0A1F6T4N4</accession>
<dbReference type="InterPro" id="IPR006224">
    <property type="entry name" value="PsdUridine_synth_RluA-like_CS"/>
</dbReference>
<comment type="catalytic activity">
    <reaction evidence="9">
        <text>a uridine in RNA = a pseudouridine in RNA</text>
        <dbReference type="Rhea" id="RHEA:48348"/>
        <dbReference type="Rhea" id="RHEA-COMP:12068"/>
        <dbReference type="Rhea" id="RHEA-COMP:12069"/>
        <dbReference type="ChEBI" id="CHEBI:65314"/>
        <dbReference type="ChEBI" id="CHEBI:65315"/>
    </reaction>
</comment>
<evidence type="ECO:0000259" key="10">
    <source>
        <dbReference type="SMART" id="SM00363"/>
    </source>
</evidence>
<dbReference type="AlphaFoldDB" id="A0A1F6T4N4"/>
<evidence type="ECO:0000256" key="2">
    <source>
        <dbReference type="ARBA" id="ARBA00002876"/>
    </source>
</evidence>
<dbReference type="EMBL" id="MFSQ01000067">
    <property type="protein sequence ID" value="OGI40091.1"/>
    <property type="molecule type" value="Genomic_DNA"/>
</dbReference>
<dbReference type="SUPFAM" id="SSF55120">
    <property type="entry name" value="Pseudouridine synthase"/>
    <property type="match status" value="1"/>
</dbReference>
<dbReference type="GO" id="GO:0003723">
    <property type="term" value="F:RNA binding"/>
    <property type="evidence" value="ECO:0007669"/>
    <property type="project" value="UniProtKB-KW"/>
</dbReference>
<dbReference type="InterPro" id="IPR020103">
    <property type="entry name" value="PsdUridine_synth_cat_dom_sf"/>
</dbReference>
<evidence type="ECO:0000313" key="12">
    <source>
        <dbReference type="Proteomes" id="UP000178379"/>
    </source>
</evidence>
<proteinExistence type="inferred from homology"/>
<dbReference type="EC" id="5.4.99.-" evidence="9"/>
<dbReference type="InterPro" id="IPR006225">
    <property type="entry name" value="PsdUridine_synth_RluC/D"/>
</dbReference>
<dbReference type="GO" id="GO:0160141">
    <property type="term" value="F:23S rRNA pseudouridine(955/2504/2580) synthase activity"/>
    <property type="evidence" value="ECO:0007669"/>
    <property type="project" value="UniProtKB-EC"/>
</dbReference>
<organism evidence="11 12">
    <name type="scientific">Candidatus Muproteobacteria bacterium RBG_16_62_13</name>
    <dbReference type="NCBI Taxonomy" id="1817756"/>
    <lineage>
        <taxon>Bacteria</taxon>
        <taxon>Pseudomonadati</taxon>
        <taxon>Pseudomonadota</taxon>
        <taxon>Candidatus Muproteobacteria</taxon>
    </lineage>
</organism>
<dbReference type="CDD" id="cd00165">
    <property type="entry name" value="S4"/>
    <property type="match status" value="1"/>
</dbReference>
<dbReference type="Gene3D" id="3.10.290.10">
    <property type="entry name" value="RNA-binding S4 domain"/>
    <property type="match status" value="1"/>
</dbReference>
<dbReference type="STRING" id="1817756.A2140_01485"/>
<dbReference type="GO" id="GO:0000455">
    <property type="term" value="P:enzyme-directed rRNA pseudouridine synthesis"/>
    <property type="evidence" value="ECO:0007669"/>
    <property type="project" value="TreeGrafter"/>
</dbReference>
<dbReference type="NCBIfam" id="TIGR00005">
    <property type="entry name" value="rluA_subfam"/>
    <property type="match status" value="1"/>
</dbReference>